<protein>
    <submittedName>
        <fullName evidence="1">Uncharacterized protein</fullName>
    </submittedName>
</protein>
<dbReference type="Proteomes" id="UP000094068">
    <property type="component" value="Unassembled WGS sequence"/>
</dbReference>
<sequence>MRGVMEQMLDLIYVHIDMTSNAVLSKGITHTDFTRSIVHHPKNLLLLNPSTEEGEYDMHSGLKIIRGQENVDQYFSTAHRRKMNEEIKWIDFSDVMMLKELTPLEISELLYFGHMKTSLHSPFFYKLQNDFVFFEFVDHMTRVYYRYIDEFYRILADKITRVILEKVNDRKTFFKRGISVEKLDVELLKEMKPILQEGVVFCFDQMDIKGKEYHIPIHVVEDSLWKTKNFAYRNEPVIAILIYNTAKRTWRLMQEDEFGFTELPRQA</sequence>
<reference evidence="2" key="1">
    <citation type="submission" date="2016-09" db="EMBL/GenBank/DDBJ databases">
        <authorList>
            <person name="Gulvik C.A."/>
        </authorList>
    </citation>
    <scope>NUCLEOTIDE SEQUENCE [LARGE SCALE GENOMIC DNA]</scope>
    <source>
        <strain evidence="2">DSM 23328</strain>
    </source>
</reference>
<dbReference type="AlphaFoldDB" id="A0A1E5GBT3"/>
<proteinExistence type="predicted"/>
<dbReference type="STRING" id="903984.BCR21_15335"/>
<accession>A0A1E5GBT3</accession>
<dbReference type="EMBL" id="MIJZ01000016">
    <property type="protein sequence ID" value="OEG09710.1"/>
    <property type="molecule type" value="Genomic_DNA"/>
</dbReference>
<evidence type="ECO:0000313" key="2">
    <source>
        <dbReference type="Proteomes" id="UP000094068"/>
    </source>
</evidence>
<organism evidence="1 2">
    <name type="scientific">Enterococcus ureasiticus</name>
    <dbReference type="NCBI Taxonomy" id="903984"/>
    <lineage>
        <taxon>Bacteria</taxon>
        <taxon>Bacillati</taxon>
        <taxon>Bacillota</taxon>
        <taxon>Bacilli</taxon>
        <taxon>Lactobacillales</taxon>
        <taxon>Enterococcaceae</taxon>
        <taxon>Enterococcus</taxon>
    </lineage>
</organism>
<evidence type="ECO:0000313" key="1">
    <source>
        <dbReference type="EMBL" id="OEG09710.1"/>
    </source>
</evidence>
<name>A0A1E5GBT3_9ENTE</name>
<keyword evidence="2" id="KW-1185">Reference proteome</keyword>
<comment type="caution">
    <text evidence="1">The sequence shown here is derived from an EMBL/GenBank/DDBJ whole genome shotgun (WGS) entry which is preliminary data.</text>
</comment>
<gene>
    <name evidence="1" type="ORF">BCR21_15335</name>
</gene>